<evidence type="ECO:0000259" key="1">
    <source>
        <dbReference type="Pfam" id="PF14216"/>
    </source>
</evidence>
<feature type="domain" description="DUF4326" evidence="1">
    <location>
        <begin position="125"/>
        <end position="207"/>
    </location>
</feature>
<dbReference type="EMBL" id="AUZX01002403">
    <property type="protein sequence ID" value="EQD76763.1"/>
    <property type="molecule type" value="Genomic_DNA"/>
</dbReference>
<proteinExistence type="predicted"/>
<dbReference type="AlphaFoldDB" id="T1C7A0"/>
<gene>
    <name evidence="2" type="ORF">B1A_03259</name>
</gene>
<reference evidence="2" key="2">
    <citation type="journal article" date="2014" name="ISME J.">
        <title>Microbial stratification in low pH oxic and suboxic macroscopic growths along an acid mine drainage.</title>
        <authorList>
            <person name="Mendez-Garcia C."/>
            <person name="Mesa V."/>
            <person name="Sprenger R.R."/>
            <person name="Richter M."/>
            <person name="Diez M.S."/>
            <person name="Solano J."/>
            <person name="Bargiela R."/>
            <person name="Golyshina O.V."/>
            <person name="Manteca A."/>
            <person name="Ramos J.L."/>
            <person name="Gallego J.R."/>
            <person name="Llorente I."/>
            <person name="Martins Dos Santos V.A."/>
            <person name="Jensen O.N."/>
            <person name="Pelaez A.I."/>
            <person name="Sanchez J."/>
            <person name="Ferrer M."/>
        </authorList>
    </citation>
    <scope>NUCLEOTIDE SEQUENCE</scope>
</reference>
<organism evidence="2">
    <name type="scientific">mine drainage metagenome</name>
    <dbReference type="NCBI Taxonomy" id="410659"/>
    <lineage>
        <taxon>unclassified sequences</taxon>
        <taxon>metagenomes</taxon>
        <taxon>ecological metagenomes</taxon>
    </lineage>
</organism>
<sequence>MERDGLDTLATRYPDGPRVLVCGGADYADRTQVLFELDRLRPSIIAHESAPPGSIGAAALATLWCRTELVAEHVHRFELLERQDSDSLDCRVDKILAFPGADKPAVFALAQKFGAEIKEVPAFTRVVHCKRHPYNVYGARPGPFGNPFNHKLGTHARYRVATRDEAVERHAEWFLSNPDLIERVKREMTGKVIGCWCAPQRCHCDIYARVCNEAAGLIDTTGTNRVLQADLFAAQ</sequence>
<name>T1C7A0_9ZZZZ</name>
<dbReference type="Pfam" id="PF14216">
    <property type="entry name" value="DUF4326"/>
    <property type="match status" value="1"/>
</dbReference>
<evidence type="ECO:0000313" key="2">
    <source>
        <dbReference type="EMBL" id="EQD76763.1"/>
    </source>
</evidence>
<comment type="caution">
    <text evidence="2">The sequence shown here is derived from an EMBL/GenBank/DDBJ whole genome shotgun (WGS) entry which is preliminary data.</text>
</comment>
<accession>T1C7A0</accession>
<protein>
    <recommendedName>
        <fullName evidence="1">DUF4326 domain-containing protein</fullName>
    </recommendedName>
</protein>
<dbReference type="InterPro" id="IPR025475">
    <property type="entry name" value="DUF4326"/>
</dbReference>
<reference evidence="2" key="1">
    <citation type="submission" date="2013-08" db="EMBL/GenBank/DDBJ databases">
        <authorList>
            <person name="Mendez C."/>
            <person name="Richter M."/>
            <person name="Ferrer M."/>
            <person name="Sanchez J."/>
        </authorList>
    </citation>
    <scope>NUCLEOTIDE SEQUENCE</scope>
</reference>